<comment type="caution">
    <text evidence="1">The sequence shown here is derived from an EMBL/GenBank/DDBJ whole genome shotgun (WGS) entry which is preliminary data.</text>
</comment>
<dbReference type="Proteomes" id="UP000610373">
    <property type="component" value="Unassembled WGS sequence"/>
</dbReference>
<evidence type="ECO:0000313" key="1">
    <source>
        <dbReference type="EMBL" id="CAD6492330.1"/>
    </source>
</evidence>
<dbReference type="EMBL" id="CAJHIO010000011">
    <property type="protein sequence ID" value="CAD6492330.1"/>
    <property type="molecule type" value="Genomic_DNA"/>
</dbReference>
<dbReference type="InterPro" id="IPR011050">
    <property type="entry name" value="Pectin_lyase_fold/virulence"/>
</dbReference>
<evidence type="ECO:0000313" key="2">
    <source>
        <dbReference type="Proteomes" id="UP000610373"/>
    </source>
</evidence>
<protein>
    <recommendedName>
        <fullName evidence="3">DUF1565 domain-containing protein</fullName>
    </recommendedName>
</protein>
<dbReference type="InterPro" id="IPR012334">
    <property type="entry name" value="Pectin_lyas_fold"/>
</dbReference>
<dbReference type="SUPFAM" id="SSF51126">
    <property type="entry name" value="Pectin lyase-like"/>
    <property type="match status" value="1"/>
</dbReference>
<proteinExistence type="predicted"/>
<accession>A0A811T9D7</accession>
<gene>
    <name evidence="1" type="ORF">CHKLHMKO_00254</name>
</gene>
<reference evidence="1" key="1">
    <citation type="submission" date="2020-10" db="EMBL/GenBank/DDBJ databases">
        <authorList>
            <person name="Hahn C.J."/>
            <person name="Laso-Perez R."/>
            <person name="Vulcano F."/>
            <person name="Vaziourakis K.-M."/>
            <person name="Stokke R."/>
            <person name="Steen I.H."/>
            <person name="Teske A."/>
            <person name="Boetius A."/>
            <person name="Liebeke M."/>
            <person name="Amann R."/>
            <person name="Knittel K."/>
        </authorList>
    </citation>
    <scope>NUCLEOTIDE SEQUENCE</scope>
    <source>
        <strain evidence="1">Gfbio:e3339647-f889-4370-9287-4fb5cb688e4c:AG392O15_GoMArc1</strain>
    </source>
</reference>
<dbReference type="Gene3D" id="2.160.20.10">
    <property type="entry name" value="Single-stranded right-handed beta-helix, Pectin lyase-like"/>
    <property type="match status" value="1"/>
</dbReference>
<name>A0A811T9D7_9EURY</name>
<evidence type="ECO:0008006" key="3">
    <source>
        <dbReference type="Google" id="ProtNLM"/>
    </source>
</evidence>
<organism evidence="1 2">
    <name type="scientific">Candidatus Argoarchaeum ethanivorans</name>
    <dbReference type="NCBI Taxonomy" id="2608793"/>
    <lineage>
        <taxon>Archaea</taxon>
        <taxon>Methanobacteriati</taxon>
        <taxon>Methanobacteriota</taxon>
        <taxon>Stenosarchaea group</taxon>
        <taxon>Methanomicrobia</taxon>
        <taxon>Methanosarcinales</taxon>
        <taxon>Methanosarcinales incertae sedis</taxon>
        <taxon>GOM Arc I cluster</taxon>
        <taxon>Candidatus Argoarchaeum</taxon>
    </lineage>
</organism>
<dbReference type="AlphaFoldDB" id="A0A811T9D7"/>
<sequence length="120" mass="13176">MKNKPPKTLLAMALVFFAIIVFVPTISATDICVPDNYATIQSAVNAANDGDTIIVRDGTYNENVDVSKRLTIRSENGYGSTTVQAASSSDHVFNVTVDYVNINVDSWLKEQQTGKRLEYV</sequence>